<proteinExistence type="predicted"/>
<dbReference type="Proteomes" id="UP000191931">
    <property type="component" value="Unassembled WGS sequence"/>
</dbReference>
<dbReference type="Gene3D" id="1.10.1660.10">
    <property type="match status" value="1"/>
</dbReference>
<dbReference type="SUPFAM" id="SSF52172">
    <property type="entry name" value="CheY-like"/>
    <property type="match status" value="1"/>
</dbReference>
<keyword evidence="1 2" id="KW-0597">Phosphoprotein</keyword>
<dbReference type="PANTHER" id="PTHR44591">
    <property type="entry name" value="STRESS RESPONSE REGULATOR PROTEIN 1"/>
    <property type="match status" value="1"/>
</dbReference>
<keyword evidence="5" id="KW-1185">Reference proteome</keyword>
<dbReference type="InterPro" id="IPR050595">
    <property type="entry name" value="Bact_response_regulator"/>
</dbReference>
<sequence length="210" mass="23775">MSKNPDILTIPQAAKYCGVTRMSMWRWVKAGKINSFVTPGGHHRIIKSDLEKSLKAQGMKMMIRQIDAPARVLIVDDNELVVKGLEKLFLENTFEVETAKDGFEAGVKAKQFNPDLIILDLMMPNMDGFEACRFIKTNDSTSHIKILILTGHASQENEDEILDAGADDLMEKPVDNEELVEKAEDLLRDLHWIKDHIRAKRRRAYAASKA</sequence>
<dbReference type="AlphaFoldDB" id="A0A1W1HCD2"/>
<evidence type="ECO:0000256" key="2">
    <source>
        <dbReference type="PROSITE-ProRule" id="PRU00169"/>
    </source>
</evidence>
<dbReference type="NCBIfam" id="TIGR01764">
    <property type="entry name" value="excise"/>
    <property type="match status" value="1"/>
</dbReference>
<dbReference type="Pfam" id="PF12728">
    <property type="entry name" value="HTH_17"/>
    <property type="match status" value="1"/>
</dbReference>
<dbReference type="InterPro" id="IPR010093">
    <property type="entry name" value="SinI_DNA-bd"/>
</dbReference>
<dbReference type="InterPro" id="IPR001789">
    <property type="entry name" value="Sig_transdc_resp-reg_receiver"/>
</dbReference>
<reference evidence="4 5" key="1">
    <citation type="submission" date="2017-03" db="EMBL/GenBank/DDBJ databases">
        <authorList>
            <person name="Afonso C.L."/>
            <person name="Miller P.J."/>
            <person name="Scott M.A."/>
            <person name="Spackman E."/>
            <person name="Goraichik I."/>
            <person name="Dimitrov K.M."/>
            <person name="Suarez D.L."/>
            <person name="Swayne D.E."/>
        </authorList>
    </citation>
    <scope>NUCLEOTIDE SEQUENCE [LARGE SCALE GENOMIC DNA]</scope>
    <source>
        <strain evidence="4">PRJEB14757</strain>
    </source>
</reference>
<dbReference type="PANTHER" id="PTHR44591:SF3">
    <property type="entry name" value="RESPONSE REGULATORY DOMAIN-CONTAINING PROTEIN"/>
    <property type="match status" value="1"/>
</dbReference>
<evidence type="ECO:0000259" key="3">
    <source>
        <dbReference type="PROSITE" id="PS50110"/>
    </source>
</evidence>
<dbReference type="SMART" id="SM00448">
    <property type="entry name" value="REC"/>
    <property type="match status" value="1"/>
</dbReference>
<dbReference type="GO" id="GO:0003677">
    <property type="term" value="F:DNA binding"/>
    <property type="evidence" value="ECO:0007669"/>
    <property type="project" value="InterPro"/>
</dbReference>
<organism evidence="4 5">
    <name type="scientific">Desulfamplus magnetovallimortis</name>
    <dbReference type="NCBI Taxonomy" id="1246637"/>
    <lineage>
        <taxon>Bacteria</taxon>
        <taxon>Pseudomonadati</taxon>
        <taxon>Thermodesulfobacteriota</taxon>
        <taxon>Desulfobacteria</taxon>
        <taxon>Desulfobacterales</taxon>
        <taxon>Desulfobacteraceae</taxon>
        <taxon>Desulfamplus</taxon>
    </lineage>
</organism>
<dbReference type="OrthoDB" id="5416564at2"/>
<dbReference type="InterPro" id="IPR011006">
    <property type="entry name" value="CheY-like_superfamily"/>
</dbReference>
<evidence type="ECO:0000313" key="5">
    <source>
        <dbReference type="Proteomes" id="UP000191931"/>
    </source>
</evidence>
<accession>A0A1W1HCD2</accession>
<dbReference type="EMBL" id="FWEV01000128">
    <property type="protein sequence ID" value="SLM30154.1"/>
    <property type="molecule type" value="Genomic_DNA"/>
</dbReference>
<dbReference type="GO" id="GO:0000160">
    <property type="term" value="P:phosphorelay signal transduction system"/>
    <property type="evidence" value="ECO:0007669"/>
    <property type="project" value="InterPro"/>
</dbReference>
<dbReference type="STRING" id="1246637.MTBBW1_2130049"/>
<feature type="modified residue" description="4-aspartylphosphate" evidence="2">
    <location>
        <position position="120"/>
    </location>
</feature>
<dbReference type="PROSITE" id="PS50110">
    <property type="entry name" value="RESPONSE_REGULATORY"/>
    <property type="match status" value="1"/>
</dbReference>
<dbReference type="RefSeq" id="WP_080807708.1">
    <property type="nucleotide sequence ID" value="NZ_LT828558.1"/>
</dbReference>
<evidence type="ECO:0000256" key="1">
    <source>
        <dbReference type="ARBA" id="ARBA00022553"/>
    </source>
</evidence>
<name>A0A1W1HCD2_9BACT</name>
<dbReference type="Gene3D" id="3.40.50.2300">
    <property type="match status" value="1"/>
</dbReference>
<gene>
    <name evidence="4" type="ORF">MTBBW1_2130049</name>
</gene>
<feature type="domain" description="Response regulatory" evidence="3">
    <location>
        <begin position="71"/>
        <end position="187"/>
    </location>
</feature>
<dbReference type="InterPro" id="IPR041657">
    <property type="entry name" value="HTH_17"/>
</dbReference>
<protein>
    <recommendedName>
        <fullName evidence="3">Response regulatory domain-containing protein</fullName>
    </recommendedName>
</protein>
<dbReference type="Pfam" id="PF00072">
    <property type="entry name" value="Response_reg"/>
    <property type="match status" value="1"/>
</dbReference>
<evidence type="ECO:0000313" key="4">
    <source>
        <dbReference type="EMBL" id="SLM30154.1"/>
    </source>
</evidence>